<name>A0A2H9T6X9_9ZZZZ</name>
<dbReference type="EMBL" id="NSIT01000111">
    <property type="protein sequence ID" value="PJE78964.1"/>
    <property type="molecule type" value="Genomic_DNA"/>
</dbReference>
<gene>
    <name evidence="1" type="ORF">CI610_02087</name>
</gene>
<organism evidence="1">
    <name type="scientific">invertebrate metagenome</name>
    <dbReference type="NCBI Taxonomy" id="1711999"/>
    <lineage>
        <taxon>unclassified sequences</taxon>
        <taxon>metagenomes</taxon>
        <taxon>organismal metagenomes</taxon>
    </lineage>
</organism>
<evidence type="ECO:0000313" key="1">
    <source>
        <dbReference type="EMBL" id="PJE78964.1"/>
    </source>
</evidence>
<accession>A0A2H9T6X9</accession>
<proteinExistence type="predicted"/>
<dbReference type="AlphaFoldDB" id="A0A2H9T6X9"/>
<comment type="caution">
    <text evidence="1">The sequence shown here is derived from an EMBL/GenBank/DDBJ whole genome shotgun (WGS) entry which is preliminary data.</text>
</comment>
<reference evidence="1" key="1">
    <citation type="journal article" date="2017" name="Appl. Environ. Microbiol.">
        <title>Molecular characterization of an Endozoicomonas-like organism causing infection in king scallop Pecten maximus L.</title>
        <authorList>
            <person name="Cano I."/>
            <person name="van Aerle R."/>
            <person name="Ross S."/>
            <person name="Verner-Jeffreys D.W."/>
            <person name="Paley R.K."/>
            <person name="Rimmer G."/>
            <person name="Ryder D."/>
            <person name="Hooper P."/>
            <person name="Stone D."/>
            <person name="Feist S.W."/>
        </authorList>
    </citation>
    <scope>NUCLEOTIDE SEQUENCE</scope>
</reference>
<sequence length="276" mass="32023">MGENGFARRFSFILGLWLSTLLGFSKIVVSSDVLNLNVFEPDIFETVQQKLRVDRLRGEVRLWLLDRTDSMMVSDFEQTLALLRNWIDGLGSSSEVLPETVFSLKQQWASIEQSVDLEKWQNLILVPNNPYFNQWLLDIEMFYHQLVVLQISHSNDKKTGGMTPHTDIRSMILQGALDISRWVDDKLCHAMVFCEKSVQVDTELSGSITEINQLFFTLYAHPDLNPHARHAIRTSKRIWYFLSKGVLSENKRIVHSAVLFYRNKLIDRLNAAYRLM</sequence>
<protein>
    <submittedName>
        <fullName evidence="1">Uncharacterized protein</fullName>
    </submittedName>
</protein>